<dbReference type="EMBL" id="JANEYF010003404">
    <property type="protein sequence ID" value="KAJ8936636.1"/>
    <property type="molecule type" value="Genomic_DNA"/>
</dbReference>
<dbReference type="Proteomes" id="UP001162156">
    <property type="component" value="Unassembled WGS sequence"/>
</dbReference>
<sequence>MMLYGPSWNPSIPRFAANLGLKPLEPIKTEILTPTVLKSSPSISTQPSNVEIPSAQFDWNGSGLINPP</sequence>
<keyword evidence="2" id="KW-1185">Reference proteome</keyword>
<evidence type="ECO:0000313" key="1">
    <source>
        <dbReference type="EMBL" id="KAJ8936636.1"/>
    </source>
</evidence>
<organism evidence="1 2">
    <name type="scientific">Rhamnusium bicolor</name>
    <dbReference type="NCBI Taxonomy" id="1586634"/>
    <lineage>
        <taxon>Eukaryota</taxon>
        <taxon>Metazoa</taxon>
        <taxon>Ecdysozoa</taxon>
        <taxon>Arthropoda</taxon>
        <taxon>Hexapoda</taxon>
        <taxon>Insecta</taxon>
        <taxon>Pterygota</taxon>
        <taxon>Neoptera</taxon>
        <taxon>Endopterygota</taxon>
        <taxon>Coleoptera</taxon>
        <taxon>Polyphaga</taxon>
        <taxon>Cucujiformia</taxon>
        <taxon>Chrysomeloidea</taxon>
        <taxon>Cerambycidae</taxon>
        <taxon>Lepturinae</taxon>
        <taxon>Rhagiini</taxon>
        <taxon>Rhamnusium</taxon>
    </lineage>
</organism>
<dbReference type="AlphaFoldDB" id="A0AAV8XCK0"/>
<name>A0AAV8XCK0_9CUCU</name>
<reference evidence="1" key="1">
    <citation type="journal article" date="2023" name="Insect Mol. Biol.">
        <title>Genome sequencing provides insights into the evolution of gene families encoding plant cell wall-degrading enzymes in longhorned beetles.</title>
        <authorList>
            <person name="Shin N.R."/>
            <person name="Okamura Y."/>
            <person name="Kirsch R."/>
            <person name="Pauchet Y."/>
        </authorList>
    </citation>
    <scope>NUCLEOTIDE SEQUENCE</scope>
    <source>
        <strain evidence="1">RBIC_L_NR</strain>
    </source>
</reference>
<gene>
    <name evidence="1" type="ORF">NQ314_012252</name>
</gene>
<protein>
    <submittedName>
        <fullName evidence="1">Uncharacterized protein</fullName>
    </submittedName>
</protein>
<evidence type="ECO:0000313" key="2">
    <source>
        <dbReference type="Proteomes" id="UP001162156"/>
    </source>
</evidence>
<comment type="caution">
    <text evidence="1">The sequence shown here is derived from an EMBL/GenBank/DDBJ whole genome shotgun (WGS) entry which is preliminary data.</text>
</comment>
<proteinExistence type="predicted"/>
<accession>A0AAV8XCK0</accession>